<evidence type="ECO:0000313" key="3">
    <source>
        <dbReference type="Proteomes" id="UP001189429"/>
    </source>
</evidence>
<organism evidence="2 3">
    <name type="scientific">Prorocentrum cordatum</name>
    <dbReference type="NCBI Taxonomy" id="2364126"/>
    <lineage>
        <taxon>Eukaryota</taxon>
        <taxon>Sar</taxon>
        <taxon>Alveolata</taxon>
        <taxon>Dinophyceae</taxon>
        <taxon>Prorocentrales</taxon>
        <taxon>Prorocentraceae</taxon>
        <taxon>Prorocentrum</taxon>
    </lineage>
</organism>
<comment type="caution">
    <text evidence="2">The sequence shown here is derived from an EMBL/GenBank/DDBJ whole genome shotgun (WGS) entry which is preliminary data.</text>
</comment>
<protein>
    <submittedName>
        <fullName evidence="2">Uncharacterized protein</fullName>
    </submittedName>
</protein>
<feature type="region of interest" description="Disordered" evidence="1">
    <location>
        <begin position="1"/>
        <end position="40"/>
    </location>
</feature>
<dbReference type="EMBL" id="CAUYUJ010014155">
    <property type="protein sequence ID" value="CAK0837449.1"/>
    <property type="molecule type" value="Genomic_DNA"/>
</dbReference>
<dbReference type="Proteomes" id="UP001189429">
    <property type="component" value="Unassembled WGS sequence"/>
</dbReference>
<proteinExistence type="predicted"/>
<evidence type="ECO:0000256" key="1">
    <source>
        <dbReference type="SAM" id="MobiDB-lite"/>
    </source>
</evidence>
<reference evidence="2" key="1">
    <citation type="submission" date="2023-10" db="EMBL/GenBank/DDBJ databases">
        <authorList>
            <person name="Chen Y."/>
            <person name="Shah S."/>
            <person name="Dougan E. K."/>
            <person name="Thang M."/>
            <person name="Chan C."/>
        </authorList>
    </citation>
    <scope>NUCLEOTIDE SEQUENCE [LARGE SCALE GENOMIC DNA]</scope>
</reference>
<evidence type="ECO:0000313" key="2">
    <source>
        <dbReference type="EMBL" id="CAK0837449.1"/>
    </source>
</evidence>
<feature type="region of interest" description="Disordered" evidence="1">
    <location>
        <begin position="59"/>
        <end position="90"/>
    </location>
</feature>
<keyword evidence="3" id="KW-1185">Reference proteome</keyword>
<name>A0ABN9SXY0_9DINO</name>
<feature type="compositionally biased region" description="Low complexity" evidence="1">
    <location>
        <begin position="59"/>
        <end position="74"/>
    </location>
</feature>
<sequence>MESALPRAAMPEPDGGSRPRELRGSWVSSGGRAEAWRGSPWEAARRRAAAQTPQVLATAARGRCGGRAASQSGAVGARQAQPPGDAGRREMDVAEMVRFLRRRLDEQGRVIASLRAELSRRAPPARAETAAGR</sequence>
<accession>A0ABN9SXY0</accession>
<gene>
    <name evidence="2" type="ORF">PCOR1329_LOCUS33647</name>
</gene>